<feature type="domain" description="HTH gntR-type" evidence="4">
    <location>
        <begin position="5"/>
        <end position="73"/>
    </location>
</feature>
<dbReference type="SUPFAM" id="SSF46785">
    <property type="entry name" value="Winged helix' DNA-binding domain"/>
    <property type="match status" value="1"/>
</dbReference>
<dbReference type="SMART" id="SM00345">
    <property type="entry name" value="HTH_GNTR"/>
    <property type="match status" value="1"/>
</dbReference>
<dbReference type="PANTHER" id="PTHR38445">
    <property type="entry name" value="HTH-TYPE TRANSCRIPTIONAL REPRESSOR YTRA"/>
    <property type="match status" value="1"/>
</dbReference>
<dbReference type="CDD" id="cd07377">
    <property type="entry name" value="WHTH_GntR"/>
    <property type="match status" value="1"/>
</dbReference>
<dbReference type="InterPro" id="IPR036388">
    <property type="entry name" value="WH-like_DNA-bd_sf"/>
</dbReference>
<name>A0A9D9GVN9_9FIRM</name>
<accession>A0A9D9GVN9</accession>
<reference evidence="5" key="2">
    <citation type="journal article" date="2021" name="PeerJ">
        <title>Extensive microbial diversity within the chicken gut microbiome revealed by metagenomics and culture.</title>
        <authorList>
            <person name="Gilroy R."/>
            <person name="Ravi A."/>
            <person name="Getino M."/>
            <person name="Pursley I."/>
            <person name="Horton D.L."/>
            <person name="Alikhan N.F."/>
            <person name="Baker D."/>
            <person name="Gharbi K."/>
            <person name="Hall N."/>
            <person name="Watson M."/>
            <person name="Adriaenssens E.M."/>
            <person name="Foster-Nyarko E."/>
            <person name="Jarju S."/>
            <person name="Secka A."/>
            <person name="Antonio M."/>
            <person name="Oren A."/>
            <person name="Chaudhuri R.R."/>
            <person name="La Ragione R."/>
            <person name="Hildebrand F."/>
            <person name="Pallen M.J."/>
        </authorList>
    </citation>
    <scope>NUCLEOTIDE SEQUENCE</scope>
    <source>
        <strain evidence="5">17113</strain>
    </source>
</reference>
<proteinExistence type="predicted"/>
<evidence type="ECO:0000259" key="4">
    <source>
        <dbReference type="PROSITE" id="PS50949"/>
    </source>
</evidence>
<evidence type="ECO:0000313" key="5">
    <source>
        <dbReference type="EMBL" id="MBO8426891.1"/>
    </source>
</evidence>
<dbReference type="AlphaFoldDB" id="A0A9D9GVN9"/>
<evidence type="ECO:0000256" key="3">
    <source>
        <dbReference type="ARBA" id="ARBA00023163"/>
    </source>
</evidence>
<comment type="caution">
    <text evidence="5">The sequence shown here is derived from an EMBL/GenBank/DDBJ whole genome shotgun (WGS) entry which is preliminary data.</text>
</comment>
<keyword evidence="3" id="KW-0804">Transcription</keyword>
<dbReference type="PANTHER" id="PTHR38445:SF9">
    <property type="entry name" value="HTH-TYPE TRANSCRIPTIONAL REPRESSOR YTRA"/>
    <property type="match status" value="1"/>
</dbReference>
<dbReference type="InterPro" id="IPR000524">
    <property type="entry name" value="Tscrpt_reg_HTH_GntR"/>
</dbReference>
<keyword evidence="1" id="KW-0805">Transcription regulation</keyword>
<dbReference type="Proteomes" id="UP000823634">
    <property type="component" value="Unassembled WGS sequence"/>
</dbReference>
<evidence type="ECO:0000256" key="1">
    <source>
        <dbReference type="ARBA" id="ARBA00023015"/>
    </source>
</evidence>
<organism evidence="5 6">
    <name type="scientific">Candidatus Alloenteromonas pullistercoris</name>
    <dbReference type="NCBI Taxonomy" id="2840785"/>
    <lineage>
        <taxon>Bacteria</taxon>
        <taxon>Bacillati</taxon>
        <taxon>Bacillota</taxon>
        <taxon>Bacillota incertae sedis</taxon>
        <taxon>Candidatus Alloenteromonas</taxon>
    </lineage>
</organism>
<dbReference type="EMBL" id="JADINA010000039">
    <property type="protein sequence ID" value="MBO8426891.1"/>
    <property type="molecule type" value="Genomic_DNA"/>
</dbReference>
<sequence length="114" mass="12847">MESGEPIYKLIATRYMELIEKGAFKKGDKLPSVRESAHLYSCNPMTAAKAYDELVERGYVRPLPRSGYIVLPASSFMQRKSELSKAVSRLLADGWEGKEIIEEVSRQCKSKSKS</sequence>
<reference evidence="5" key="1">
    <citation type="submission" date="2020-10" db="EMBL/GenBank/DDBJ databases">
        <authorList>
            <person name="Gilroy R."/>
        </authorList>
    </citation>
    <scope>NUCLEOTIDE SEQUENCE</scope>
    <source>
        <strain evidence="5">17113</strain>
    </source>
</reference>
<dbReference type="GO" id="GO:0003677">
    <property type="term" value="F:DNA binding"/>
    <property type="evidence" value="ECO:0007669"/>
    <property type="project" value="UniProtKB-KW"/>
</dbReference>
<protein>
    <submittedName>
        <fullName evidence="5">GntR family transcriptional regulator</fullName>
    </submittedName>
</protein>
<evidence type="ECO:0000256" key="2">
    <source>
        <dbReference type="ARBA" id="ARBA00023125"/>
    </source>
</evidence>
<dbReference type="GO" id="GO:0003700">
    <property type="term" value="F:DNA-binding transcription factor activity"/>
    <property type="evidence" value="ECO:0007669"/>
    <property type="project" value="InterPro"/>
</dbReference>
<gene>
    <name evidence="5" type="ORF">IAC61_06250</name>
</gene>
<evidence type="ECO:0000313" key="6">
    <source>
        <dbReference type="Proteomes" id="UP000823634"/>
    </source>
</evidence>
<dbReference type="PROSITE" id="PS50949">
    <property type="entry name" value="HTH_GNTR"/>
    <property type="match status" value="1"/>
</dbReference>
<keyword evidence="2" id="KW-0238">DNA-binding</keyword>
<dbReference type="Pfam" id="PF00392">
    <property type="entry name" value="GntR"/>
    <property type="match status" value="1"/>
</dbReference>
<dbReference type="InterPro" id="IPR036390">
    <property type="entry name" value="WH_DNA-bd_sf"/>
</dbReference>
<dbReference type="Gene3D" id="1.10.10.10">
    <property type="entry name" value="Winged helix-like DNA-binding domain superfamily/Winged helix DNA-binding domain"/>
    <property type="match status" value="1"/>
</dbReference>